<reference evidence="9" key="1">
    <citation type="journal article" date="2014" name="Int. J. Syst. Evol. Microbiol.">
        <title>Complete genome sequence of Corynebacterium casei LMG S-19264T (=DSM 44701T), isolated from a smear-ripened cheese.</title>
        <authorList>
            <consortium name="US DOE Joint Genome Institute (JGI-PGF)"/>
            <person name="Walter F."/>
            <person name="Albersmeier A."/>
            <person name="Kalinowski J."/>
            <person name="Ruckert C."/>
        </authorList>
    </citation>
    <scope>NUCLEOTIDE SEQUENCE</scope>
    <source>
        <strain evidence="9">JCM 12862</strain>
    </source>
</reference>
<evidence type="ECO:0000313" key="10">
    <source>
        <dbReference type="Proteomes" id="UP000612329"/>
    </source>
</evidence>
<keyword evidence="5" id="KW-0998">Cell outer membrane</keyword>
<evidence type="ECO:0000256" key="3">
    <source>
        <dbReference type="ARBA" id="ARBA00022729"/>
    </source>
</evidence>
<dbReference type="InterPro" id="IPR033985">
    <property type="entry name" value="SusD-like_N"/>
</dbReference>
<feature type="signal peptide" evidence="6">
    <location>
        <begin position="1"/>
        <end position="20"/>
    </location>
</feature>
<evidence type="ECO:0000256" key="5">
    <source>
        <dbReference type="ARBA" id="ARBA00023237"/>
    </source>
</evidence>
<evidence type="ECO:0000256" key="6">
    <source>
        <dbReference type="SAM" id="SignalP"/>
    </source>
</evidence>
<name>A0A8J3BNL1_9FLAO</name>
<proteinExistence type="inferred from homology"/>
<organism evidence="9 10">
    <name type="scientific">Yeosuana aromativorans</name>
    <dbReference type="NCBI Taxonomy" id="288019"/>
    <lineage>
        <taxon>Bacteria</taxon>
        <taxon>Pseudomonadati</taxon>
        <taxon>Bacteroidota</taxon>
        <taxon>Flavobacteriia</taxon>
        <taxon>Flavobacteriales</taxon>
        <taxon>Flavobacteriaceae</taxon>
        <taxon>Yeosuana</taxon>
    </lineage>
</organism>
<keyword evidence="10" id="KW-1185">Reference proteome</keyword>
<dbReference type="Gene3D" id="1.25.40.390">
    <property type="match status" value="1"/>
</dbReference>
<dbReference type="InterPro" id="IPR012944">
    <property type="entry name" value="SusD_RagB_dom"/>
</dbReference>
<dbReference type="Pfam" id="PF14322">
    <property type="entry name" value="SusD-like_3"/>
    <property type="match status" value="1"/>
</dbReference>
<dbReference type="SUPFAM" id="SSF48452">
    <property type="entry name" value="TPR-like"/>
    <property type="match status" value="1"/>
</dbReference>
<protein>
    <submittedName>
        <fullName evidence="9">Membrane protein</fullName>
    </submittedName>
</protein>
<dbReference type="InterPro" id="IPR011990">
    <property type="entry name" value="TPR-like_helical_dom_sf"/>
</dbReference>
<comment type="similarity">
    <text evidence="2">Belongs to the SusD family.</text>
</comment>
<feature type="chain" id="PRO_5035162148" evidence="6">
    <location>
        <begin position="21"/>
        <end position="492"/>
    </location>
</feature>
<evidence type="ECO:0000256" key="4">
    <source>
        <dbReference type="ARBA" id="ARBA00023136"/>
    </source>
</evidence>
<comment type="caution">
    <text evidence="9">The sequence shown here is derived from an EMBL/GenBank/DDBJ whole genome shotgun (WGS) entry which is preliminary data.</text>
</comment>
<evidence type="ECO:0000259" key="7">
    <source>
        <dbReference type="Pfam" id="PF07980"/>
    </source>
</evidence>
<evidence type="ECO:0000256" key="2">
    <source>
        <dbReference type="ARBA" id="ARBA00006275"/>
    </source>
</evidence>
<dbReference type="AlphaFoldDB" id="A0A8J3BNL1"/>
<evidence type="ECO:0000259" key="8">
    <source>
        <dbReference type="Pfam" id="PF14322"/>
    </source>
</evidence>
<evidence type="ECO:0000256" key="1">
    <source>
        <dbReference type="ARBA" id="ARBA00004442"/>
    </source>
</evidence>
<dbReference type="Pfam" id="PF07980">
    <property type="entry name" value="SusD_RagB"/>
    <property type="match status" value="1"/>
</dbReference>
<keyword evidence="3 6" id="KW-0732">Signal</keyword>
<dbReference type="Proteomes" id="UP000612329">
    <property type="component" value="Unassembled WGS sequence"/>
</dbReference>
<feature type="domain" description="SusD-like N-terminal" evidence="8">
    <location>
        <begin position="86"/>
        <end position="226"/>
    </location>
</feature>
<dbReference type="PROSITE" id="PS51257">
    <property type="entry name" value="PROKAR_LIPOPROTEIN"/>
    <property type="match status" value="1"/>
</dbReference>
<gene>
    <name evidence="9" type="ORF">GCM10007962_30810</name>
</gene>
<reference evidence="9" key="2">
    <citation type="submission" date="2020-09" db="EMBL/GenBank/DDBJ databases">
        <authorList>
            <person name="Sun Q."/>
            <person name="Ohkuma M."/>
        </authorList>
    </citation>
    <scope>NUCLEOTIDE SEQUENCE</scope>
    <source>
        <strain evidence="9">JCM 12862</strain>
    </source>
</reference>
<keyword evidence="4" id="KW-0472">Membrane</keyword>
<comment type="subcellular location">
    <subcellularLocation>
        <location evidence="1">Cell outer membrane</location>
    </subcellularLocation>
</comment>
<accession>A0A8J3BNL1</accession>
<evidence type="ECO:0000313" key="9">
    <source>
        <dbReference type="EMBL" id="GGK34221.1"/>
    </source>
</evidence>
<sequence length="492" mass="55456">MIMKKIKLIMLGLLIPLTFGCNPELESVNYDEINPAIFPASEADVEALVVAAYYPLRGSWWDGIHTTSENGIMFINDASTEILQGNFGVQQLATLHSYNPTNESVTRYYDRFYNKISSNTLSIDRLEKSSVNDNIKKKGIAELKCARGFLCYELFDMYGPLVVAPLEVLQNPLTETPLARMGYEEMVNFIEKDLLDAAADLPSPAEAAYGRFSQGFARMLLIRLYLHEKRWADVEAQANAIMAMNYYELNPDYVGMFSTASQADNKEVMFAVPADYAGTSENQWQMMVLPSNYPERGGWATIQSSWQFYDSFESNDVRKTNLIAEYTGTDGVTYNRSNPSNVMQMGPLPLKIAADADRSTALTTVDIILYRYADVILSKAEAIANKNGAPNQESIDLVNMIRERANLDPIKLVDYADIDSFNDMILLERSHEYWCENGQYRSDLIRHGKFSEHNIELNGASSQTAPYKVLYPFSLERISEGKGAFKQNPGYN</sequence>
<dbReference type="EMBL" id="BMNR01000010">
    <property type="protein sequence ID" value="GGK34221.1"/>
    <property type="molecule type" value="Genomic_DNA"/>
</dbReference>
<dbReference type="GO" id="GO:0009279">
    <property type="term" value="C:cell outer membrane"/>
    <property type="evidence" value="ECO:0007669"/>
    <property type="project" value="UniProtKB-SubCell"/>
</dbReference>
<feature type="domain" description="RagB/SusD" evidence="7">
    <location>
        <begin position="298"/>
        <end position="491"/>
    </location>
</feature>